<dbReference type="InterPro" id="IPR017900">
    <property type="entry name" value="4Fe4S_Fe_S_CS"/>
</dbReference>
<keyword evidence="1 5" id="KW-0479">Metal-binding</keyword>
<dbReference type="SUPFAM" id="SSF52518">
    <property type="entry name" value="Thiamin diphosphate-binding fold (THDP-binding)"/>
    <property type="match status" value="2"/>
</dbReference>
<dbReference type="InterPro" id="IPR029061">
    <property type="entry name" value="THDP-binding"/>
</dbReference>
<evidence type="ECO:0000256" key="3">
    <source>
        <dbReference type="ARBA" id="ARBA00023004"/>
    </source>
</evidence>
<dbReference type="Pfam" id="PF01855">
    <property type="entry name" value="POR_N"/>
    <property type="match status" value="1"/>
</dbReference>
<evidence type="ECO:0000313" key="9">
    <source>
        <dbReference type="Proteomes" id="UP000199611"/>
    </source>
</evidence>
<dbReference type="CDD" id="cd02008">
    <property type="entry name" value="TPP_IOR_alpha"/>
    <property type="match status" value="1"/>
</dbReference>
<dbReference type="RefSeq" id="WP_093394837.1">
    <property type="nucleotide sequence ID" value="NZ_FOUU01000004.1"/>
</dbReference>
<sequence>MSERKILLGNEAIAYALVASGCHVVASYPGTPASEILQSILNLKQKHGIGDLYAEWSINEKVAFETALAAAYSGLRAAASMKQVGLNVASDALMSAAYTGVAGGFIVISADDPGPHSSQTEQDSRFFAMFAKIPVFDPSSPHEATECIASAFELSERYQIPVMVRPTTRVCHARQDVPLPGFKRLKREPRFEKNPQRWAATPKFRYLLHKKLNEKMENISRENLISLPENPKPACVIASGVVWAHLREIVEDLNLTDRLDLVKITMAYPISQSFLREIQNRYERILVLEETYPVIEVQFPCRDRVSGRLDGTVPSEGELLPEKVEEIVRRWCDLTPSPSFHLPSKKQDRRPTLCPGCGHRPVFFAIRKVFPGGIYPGDIGCYTLGLNLGAVDTVLCMGASVAQAAGFSRVFSLFGDQKEGVPVIATIGDSTFFHAGIPPLINAVSGGARFILVIVDNGTTAMTGHQPTPDISIERMVEACGVGFIRVVDPYELSELMEALKEAGKYAFEDELGVAVVIARRPCIMNRKQDRGFDPVVVEVTDECTGCQLCVDRFECPAILSRGKKEKVEIDRVLCTGCGVCVQVCPYGGLRVAGLDEV</sequence>
<dbReference type="EMBL" id="FOUU01000004">
    <property type="protein sequence ID" value="SFM81956.1"/>
    <property type="molecule type" value="Genomic_DNA"/>
</dbReference>
<dbReference type="InterPro" id="IPR017896">
    <property type="entry name" value="4Fe4S_Fe-S-bd"/>
</dbReference>
<evidence type="ECO:0000256" key="2">
    <source>
        <dbReference type="ARBA" id="ARBA00023002"/>
    </source>
</evidence>
<evidence type="ECO:0000256" key="4">
    <source>
        <dbReference type="ARBA" id="ARBA00023014"/>
    </source>
</evidence>
<feature type="binding site" evidence="6">
    <location>
        <position position="556"/>
    </location>
    <ligand>
        <name>[4Fe-4S] cluster</name>
        <dbReference type="ChEBI" id="CHEBI:49883"/>
        <label>2</label>
    </ligand>
</feature>
<feature type="binding site" evidence="6">
    <location>
        <position position="581"/>
    </location>
    <ligand>
        <name>[4Fe-4S] cluster</name>
        <dbReference type="ChEBI" id="CHEBI:49883"/>
        <label>2</label>
    </ligand>
</feature>
<feature type="domain" description="4Fe-4S ferredoxin-type" evidence="7">
    <location>
        <begin position="566"/>
        <end position="595"/>
    </location>
</feature>
<dbReference type="Pfam" id="PF02775">
    <property type="entry name" value="TPP_enzyme_C"/>
    <property type="match status" value="1"/>
</dbReference>
<dbReference type="PANTHER" id="PTHR43710">
    <property type="entry name" value="2-HYDROXYACYL-COA LYASE"/>
    <property type="match status" value="1"/>
</dbReference>
<dbReference type="GO" id="GO:0051539">
    <property type="term" value="F:4 iron, 4 sulfur cluster binding"/>
    <property type="evidence" value="ECO:0007669"/>
    <property type="project" value="UniProtKB-UniRule"/>
</dbReference>
<feature type="binding site" evidence="6">
    <location>
        <position position="578"/>
    </location>
    <ligand>
        <name>[4Fe-4S] cluster</name>
        <dbReference type="ChEBI" id="CHEBI:49883"/>
        <label>2</label>
    </ligand>
</feature>
<keyword evidence="5 6" id="KW-0004">4Fe-4S</keyword>
<evidence type="ECO:0000256" key="1">
    <source>
        <dbReference type="ARBA" id="ARBA00022723"/>
    </source>
</evidence>
<name>A0A1I4TYR6_9BACT</name>
<feature type="domain" description="4Fe-4S ferredoxin-type" evidence="7">
    <location>
        <begin position="534"/>
        <end position="565"/>
    </location>
</feature>
<keyword evidence="3 5" id="KW-0408">Iron</keyword>
<protein>
    <recommendedName>
        <fullName evidence="5">Indolepyruvate oxidoreductase subunit IorA</fullName>
        <shortName evidence="5">IOR</shortName>
        <ecNumber evidence="5">1.2.7.8</ecNumber>
    </recommendedName>
    <alternativeName>
        <fullName evidence="5">Indolepyruvate ferredoxin oxidoreductase subunit alpha</fullName>
    </alternativeName>
</protein>
<dbReference type="InterPro" id="IPR017721">
    <property type="entry name" value="IorA"/>
</dbReference>
<keyword evidence="8" id="KW-0670">Pyruvate</keyword>
<dbReference type="GO" id="GO:0046872">
    <property type="term" value="F:metal ion binding"/>
    <property type="evidence" value="ECO:0007669"/>
    <property type="project" value="UniProtKB-UniRule"/>
</dbReference>
<keyword evidence="9" id="KW-1185">Reference proteome</keyword>
<dbReference type="SUPFAM" id="SSF54862">
    <property type="entry name" value="4Fe-4S ferredoxins"/>
    <property type="match status" value="1"/>
</dbReference>
<dbReference type="GO" id="GO:0043805">
    <property type="term" value="F:indolepyruvate ferredoxin oxidoreductase activity"/>
    <property type="evidence" value="ECO:0007669"/>
    <property type="project" value="UniProtKB-UniRule"/>
</dbReference>
<dbReference type="GO" id="GO:0030976">
    <property type="term" value="F:thiamine pyrophosphate binding"/>
    <property type="evidence" value="ECO:0007669"/>
    <property type="project" value="InterPro"/>
</dbReference>
<comment type="cofactor">
    <cofactor evidence="5 6">
        <name>[4Fe-4S] cluster</name>
        <dbReference type="ChEBI" id="CHEBI:49883"/>
    </cofactor>
    <text evidence="5 6">Binds 2 [4Fe-4S] clusters. In this family the first cluster has a non-standard and varying [4Fe-4S] binding motif CX(2)CX(2)CX(4-5)CP.</text>
</comment>
<dbReference type="PROSITE" id="PS00198">
    <property type="entry name" value="4FE4S_FER_1"/>
    <property type="match status" value="1"/>
</dbReference>
<dbReference type="PANTHER" id="PTHR43710:SF7">
    <property type="entry name" value="INDOLEPYRUVATE OXIDOREDUCTASE SUBUNIT IORA"/>
    <property type="match status" value="1"/>
</dbReference>
<comment type="catalytic activity">
    <reaction evidence="5">
        <text>indole-3-pyruvate + 2 oxidized [2Fe-2S]-[ferredoxin] + CoA = (indol-3-yl)acetyl-CoA + 2 reduced [2Fe-2S]-[ferredoxin] + CO2 + H(+)</text>
        <dbReference type="Rhea" id="RHEA:12645"/>
        <dbReference type="Rhea" id="RHEA-COMP:10000"/>
        <dbReference type="Rhea" id="RHEA-COMP:10001"/>
        <dbReference type="ChEBI" id="CHEBI:15378"/>
        <dbReference type="ChEBI" id="CHEBI:16526"/>
        <dbReference type="ChEBI" id="CHEBI:17640"/>
        <dbReference type="ChEBI" id="CHEBI:33737"/>
        <dbReference type="ChEBI" id="CHEBI:33738"/>
        <dbReference type="ChEBI" id="CHEBI:57271"/>
        <dbReference type="ChEBI" id="CHEBI:57287"/>
        <dbReference type="EC" id="1.2.7.8"/>
    </reaction>
</comment>
<dbReference type="PROSITE" id="PS51257">
    <property type="entry name" value="PROKAR_LIPOPROTEIN"/>
    <property type="match status" value="1"/>
</dbReference>
<feature type="binding site" evidence="6">
    <location>
        <position position="575"/>
    </location>
    <ligand>
        <name>[4Fe-4S] cluster</name>
        <dbReference type="ChEBI" id="CHEBI:49883"/>
        <label>2</label>
    </ligand>
</feature>
<feature type="binding site" evidence="6">
    <location>
        <position position="550"/>
    </location>
    <ligand>
        <name>[4Fe-4S] cluster</name>
        <dbReference type="ChEBI" id="CHEBI:49883"/>
        <label>1</label>
    </ligand>
</feature>
<evidence type="ECO:0000313" key="8">
    <source>
        <dbReference type="EMBL" id="SFM81956.1"/>
    </source>
</evidence>
<dbReference type="Gene3D" id="3.40.50.970">
    <property type="match status" value="2"/>
</dbReference>
<dbReference type="AlphaFoldDB" id="A0A1I4TYR6"/>
<evidence type="ECO:0000256" key="6">
    <source>
        <dbReference type="PIRSR" id="PIRSR006439-50"/>
    </source>
</evidence>
<gene>
    <name evidence="8" type="ORF">SAMN05660836_01603</name>
</gene>
<dbReference type="InterPro" id="IPR011766">
    <property type="entry name" value="TPP_enzyme_TPP-bd"/>
</dbReference>
<feature type="binding site" evidence="6">
    <location>
        <position position="547"/>
    </location>
    <ligand>
        <name>[4Fe-4S] cluster</name>
        <dbReference type="ChEBI" id="CHEBI:49883"/>
        <label>1</label>
    </ligand>
</feature>
<dbReference type="OrthoDB" id="9804603at2"/>
<dbReference type="GO" id="GO:0044281">
    <property type="term" value="P:small molecule metabolic process"/>
    <property type="evidence" value="ECO:0007669"/>
    <property type="project" value="UniProtKB-ARBA"/>
</dbReference>
<keyword evidence="2 5" id="KW-0560">Oxidoreductase</keyword>
<dbReference type="EC" id="1.2.7.8" evidence="5"/>
<evidence type="ECO:0000256" key="5">
    <source>
        <dbReference type="PIRNR" id="PIRNR006439"/>
    </source>
</evidence>
<dbReference type="Gene3D" id="3.30.70.20">
    <property type="match status" value="1"/>
</dbReference>
<accession>A0A1I4TYR6</accession>
<organism evidence="8 9">
    <name type="scientific">Thermodesulforhabdus norvegica</name>
    <dbReference type="NCBI Taxonomy" id="39841"/>
    <lineage>
        <taxon>Bacteria</taxon>
        <taxon>Pseudomonadati</taxon>
        <taxon>Thermodesulfobacteriota</taxon>
        <taxon>Syntrophobacteria</taxon>
        <taxon>Syntrophobacterales</taxon>
        <taxon>Thermodesulforhabdaceae</taxon>
        <taxon>Thermodesulforhabdus</taxon>
    </lineage>
</organism>
<dbReference type="InterPro" id="IPR002880">
    <property type="entry name" value="Pyrv_Fd/Flavodoxin_OxRdtase_N"/>
</dbReference>
<keyword evidence="5" id="KW-0813">Transport</keyword>
<dbReference type="InterPro" id="IPR045025">
    <property type="entry name" value="HACL1-like"/>
</dbReference>
<evidence type="ECO:0000259" key="7">
    <source>
        <dbReference type="PROSITE" id="PS51379"/>
    </source>
</evidence>
<feature type="binding site" evidence="6">
    <location>
        <position position="585"/>
    </location>
    <ligand>
        <name>[4Fe-4S] cluster</name>
        <dbReference type="ChEBI" id="CHEBI:49883"/>
        <label>1</label>
    </ligand>
</feature>
<reference evidence="9" key="1">
    <citation type="submission" date="2016-10" db="EMBL/GenBank/DDBJ databases">
        <authorList>
            <person name="Varghese N."/>
            <person name="Submissions S."/>
        </authorList>
    </citation>
    <scope>NUCLEOTIDE SEQUENCE [LARGE SCALE GENOMIC DNA]</scope>
    <source>
        <strain evidence="9">DSM 9990</strain>
    </source>
</reference>
<keyword evidence="5" id="KW-0249">Electron transport</keyword>
<proteinExistence type="predicted"/>
<dbReference type="Proteomes" id="UP000199611">
    <property type="component" value="Unassembled WGS sequence"/>
</dbReference>
<dbReference type="Pfam" id="PF13237">
    <property type="entry name" value="Fer4_10"/>
    <property type="match status" value="1"/>
</dbReference>
<dbReference type="CDD" id="cd07034">
    <property type="entry name" value="TPP_PYR_PFOR_IOR-alpha_like"/>
    <property type="match status" value="1"/>
</dbReference>
<comment type="function">
    <text evidence="5">Catalyzes the ferredoxin-dependent oxidative decarboxylation of arylpyruvates.</text>
</comment>
<dbReference type="PROSITE" id="PS51379">
    <property type="entry name" value="4FE4S_FER_2"/>
    <property type="match status" value="2"/>
</dbReference>
<dbReference type="FunFam" id="3.40.50.970:FF:000039">
    <property type="entry name" value="Indolepyruvate oxidoreductase subunit IorA"/>
    <property type="match status" value="1"/>
</dbReference>
<dbReference type="PIRSF" id="PIRSF006439">
    <property type="entry name" value="Indolepyruvate_ferr_oxidored"/>
    <property type="match status" value="1"/>
</dbReference>
<keyword evidence="4 5" id="KW-0411">Iron-sulfur</keyword>
<feature type="binding site" evidence="6">
    <location>
        <position position="544"/>
    </location>
    <ligand>
        <name>[4Fe-4S] cluster</name>
        <dbReference type="ChEBI" id="CHEBI:49883"/>
        <label>1</label>
    </ligand>
</feature>
<dbReference type="STRING" id="39841.SAMN05660836_01603"/>